<sequence>MEATTTTTRQQFSTTRIVKFIFVLACFFISLSGRLLFRIETLKFDEHYNMPSYRWWYDASKSNSNNDNNVVLVDDIDETGHDVQRLERPMPLSIVKVPTPIFVLTLPKGGSTTIHQYFQCGLGIGASAHNRYPYAQSNKLKHVGITMRDNIKQNKPLLTVDNDSLDKYQIFSDYDSFKGSLFSMIDSLDNISKFYPNSTILYVRRDPSDWFRSASNFGSLLRRFRSSEKSPLVESLFSPDSPTRPAAMNETHWTTFYENYSDYVRKIGSEHPSLTYLEVPLDSNTDTVMQERIGITKQCWGRANVSSKKNETKNSNDTAIKNEIDSTKRRGPIALPRNWTADTFS</sequence>
<dbReference type="SUPFAM" id="SSF52540">
    <property type="entry name" value="P-loop containing nucleoside triphosphate hydrolases"/>
    <property type="match status" value="1"/>
</dbReference>
<accession>A0A1E7EWI5</accession>
<evidence type="ECO:0000256" key="1">
    <source>
        <dbReference type="SAM" id="MobiDB-lite"/>
    </source>
</evidence>
<dbReference type="OrthoDB" id="47942at2759"/>
<dbReference type="Proteomes" id="UP000095751">
    <property type="component" value="Unassembled WGS sequence"/>
</dbReference>
<dbReference type="PANTHER" id="PTHR36978:SF4">
    <property type="entry name" value="P-LOOP CONTAINING NUCLEOSIDE TRIPHOSPHATE HYDROLASE PROTEIN"/>
    <property type="match status" value="1"/>
</dbReference>
<gene>
    <name evidence="3" type="ORF">FRACYDRAFT_264011</name>
</gene>
<dbReference type="Gene3D" id="3.40.50.300">
    <property type="entry name" value="P-loop containing nucleotide triphosphate hydrolases"/>
    <property type="match status" value="1"/>
</dbReference>
<keyword evidence="2" id="KW-0812">Transmembrane</keyword>
<dbReference type="InParanoid" id="A0A1E7EWI5"/>
<keyword evidence="4" id="KW-1185">Reference proteome</keyword>
<dbReference type="InterPro" id="IPR040632">
    <property type="entry name" value="Sulfotransfer_4"/>
</dbReference>
<keyword evidence="2" id="KW-0472">Membrane</keyword>
<feature type="region of interest" description="Disordered" evidence="1">
    <location>
        <begin position="305"/>
        <end position="331"/>
    </location>
</feature>
<evidence type="ECO:0008006" key="5">
    <source>
        <dbReference type="Google" id="ProtNLM"/>
    </source>
</evidence>
<feature type="compositionally biased region" description="Basic and acidic residues" evidence="1">
    <location>
        <begin position="308"/>
        <end position="328"/>
    </location>
</feature>
<protein>
    <recommendedName>
        <fullName evidence="5">P-loop containing nucleoside triphosphate hydrolase protein</fullName>
    </recommendedName>
</protein>
<evidence type="ECO:0000313" key="4">
    <source>
        <dbReference type="Proteomes" id="UP000095751"/>
    </source>
</evidence>
<dbReference type="AlphaFoldDB" id="A0A1E7EWI5"/>
<dbReference type="Pfam" id="PF17784">
    <property type="entry name" value="Sulfotransfer_4"/>
    <property type="match status" value="1"/>
</dbReference>
<dbReference type="EMBL" id="KV784373">
    <property type="protein sequence ID" value="OEU10217.1"/>
    <property type="molecule type" value="Genomic_DNA"/>
</dbReference>
<keyword evidence="2" id="KW-1133">Transmembrane helix</keyword>
<dbReference type="InterPro" id="IPR027417">
    <property type="entry name" value="P-loop_NTPase"/>
</dbReference>
<organism evidence="3 4">
    <name type="scientific">Fragilariopsis cylindrus CCMP1102</name>
    <dbReference type="NCBI Taxonomy" id="635003"/>
    <lineage>
        <taxon>Eukaryota</taxon>
        <taxon>Sar</taxon>
        <taxon>Stramenopiles</taxon>
        <taxon>Ochrophyta</taxon>
        <taxon>Bacillariophyta</taxon>
        <taxon>Bacillariophyceae</taxon>
        <taxon>Bacillariophycidae</taxon>
        <taxon>Bacillariales</taxon>
        <taxon>Bacillariaceae</taxon>
        <taxon>Fragilariopsis</taxon>
    </lineage>
</organism>
<proteinExistence type="predicted"/>
<name>A0A1E7EWI5_9STRA</name>
<dbReference type="PANTHER" id="PTHR36978">
    <property type="entry name" value="P-LOOP CONTAINING NUCLEOTIDE TRIPHOSPHATE HYDROLASE"/>
    <property type="match status" value="1"/>
</dbReference>
<evidence type="ECO:0000313" key="3">
    <source>
        <dbReference type="EMBL" id="OEU10217.1"/>
    </source>
</evidence>
<dbReference type="KEGG" id="fcy:FRACYDRAFT_264011"/>
<evidence type="ECO:0000256" key="2">
    <source>
        <dbReference type="SAM" id="Phobius"/>
    </source>
</evidence>
<reference evidence="3 4" key="1">
    <citation type="submission" date="2016-09" db="EMBL/GenBank/DDBJ databases">
        <title>Extensive genetic diversity and differential bi-allelic expression allows diatom success in the polar Southern Ocean.</title>
        <authorList>
            <consortium name="DOE Joint Genome Institute"/>
            <person name="Mock T."/>
            <person name="Otillar R.P."/>
            <person name="Strauss J."/>
            <person name="Dupont C."/>
            <person name="Frickenhaus S."/>
            <person name="Maumus F."/>
            <person name="Mcmullan M."/>
            <person name="Sanges R."/>
            <person name="Schmutz J."/>
            <person name="Toseland A."/>
            <person name="Valas R."/>
            <person name="Veluchamy A."/>
            <person name="Ward B.J."/>
            <person name="Allen A."/>
            <person name="Barry K."/>
            <person name="Falciatore A."/>
            <person name="Ferrante M."/>
            <person name="Fortunato A.E."/>
            <person name="Gloeckner G."/>
            <person name="Gruber A."/>
            <person name="Hipkin R."/>
            <person name="Janech M."/>
            <person name="Kroth P."/>
            <person name="Leese F."/>
            <person name="Lindquist E."/>
            <person name="Lyon B.R."/>
            <person name="Martin J."/>
            <person name="Mayer C."/>
            <person name="Parker M."/>
            <person name="Quesneville H."/>
            <person name="Raymond J."/>
            <person name="Uhlig C."/>
            <person name="Valentin K.U."/>
            <person name="Worden A.Z."/>
            <person name="Armbrust E.V."/>
            <person name="Bowler C."/>
            <person name="Green B."/>
            <person name="Moulton V."/>
            <person name="Van Oosterhout C."/>
            <person name="Grigoriev I."/>
        </authorList>
    </citation>
    <scope>NUCLEOTIDE SEQUENCE [LARGE SCALE GENOMIC DNA]</scope>
    <source>
        <strain evidence="3 4">CCMP1102</strain>
    </source>
</reference>
<feature type="transmembrane region" description="Helical" evidence="2">
    <location>
        <begin position="17"/>
        <end position="37"/>
    </location>
</feature>